<feature type="domain" description="EAL" evidence="10">
    <location>
        <begin position="857"/>
        <end position="1108"/>
    </location>
</feature>
<dbReference type="InterPro" id="IPR029787">
    <property type="entry name" value="Nucleotide_cyclase"/>
</dbReference>
<keyword evidence="3" id="KW-1133">Transmembrane helix</keyword>
<proteinExistence type="predicted"/>
<comment type="catalytic activity">
    <reaction evidence="5">
        <text>3',3'-c-di-GMP + H2O = 5'-phosphoguanylyl(3'-&gt;5')guanosine + H(+)</text>
        <dbReference type="Rhea" id="RHEA:24902"/>
        <dbReference type="ChEBI" id="CHEBI:15377"/>
        <dbReference type="ChEBI" id="CHEBI:15378"/>
        <dbReference type="ChEBI" id="CHEBI:58754"/>
        <dbReference type="ChEBI" id="CHEBI:58805"/>
        <dbReference type="EC" id="3.1.4.52"/>
    </reaction>
    <physiologicalReaction direction="left-to-right" evidence="5">
        <dbReference type="Rhea" id="RHEA:24903"/>
    </physiologicalReaction>
</comment>
<dbReference type="PANTHER" id="PTHR44757">
    <property type="entry name" value="DIGUANYLATE CYCLASE DGCP"/>
    <property type="match status" value="1"/>
</dbReference>
<dbReference type="PROSITE" id="PS50883">
    <property type="entry name" value="EAL"/>
    <property type="match status" value="1"/>
</dbReference>
<feature type="domain" description="PAC" evidence="8">
    <location>
        <begin position="631"/>
        <end position="683"/>
    </location>
</feature>
<dbReference type="PROSITE" id="PS50887">
    <property type="entry name" value="GGDEF"/>
    <property type="match status" value="1"/>
</dbReference>
<keyword evidence="6" id="KW-0175">Coiled coil</keyword>
<sequence length="1108" mass="120480">MTPSSPLRPLLVGAATAAIAAVACLALLTGQAHLQQREALERQRHLTRSQLAVTAERLESLLKMAAVLSNGLAAHVAAEPALDQAGFERYIAEAARGQDDFRSVFLLRDNVLSHAWPYRDNRRALGVDLARHPAQGAAVREAMHTRAPVLDGPVALIEGGSAMILRTPVYRAGRYWGQISTLVDTARLERIVGHARDATRIALATRQSRFAVGLLAGDAAVWRAEPLTRRLRFGAEEWELAAVPAGGWVATGFAPAPRHVGLAAAFGLLCGLVGAAVLRLRQGRQRLAAEAAERERAERRLSDSETRYRAVIEAMSEGVVILDDAGAVVSCNPAATRILGLDEDELLSLALDSIDWEAVDEERRTLLRAAWPAAVTLAEGRAVYGRVLGLRTRPDAPLRWLAVNSVPLRLDGRRAVLTTFTDLSEVQREAQERRALLDGVAYAVVATDETGVIRTFNPAAEALFGVAAADAVGRLTPLAFLGRGELAAYCGRADPTPVALLDAHARETGARDWRYRRPDGRVLTYSMRVTAIADDGGECLGYVGVGHDVTEKRLAERSLRLSAQVFDASSEAIVIADADWRIVSANPAFTRITGYRADELPSGLPALLATGRHPPAFVGLIGEMLAREDGWQGEVWNARKSGEAFPQWLSLSAVRDDEGEIAHYVAVFTDISRLKADEARIRFLAHYDPLTELPNRALLEERAAQALLLAQHRGHHLAVLFIDLDRFKAVNDSLGHSAGDSLLLEVARRLKRVVGDTDTVARLGGDEFIIIAGELEGREAARALAEACIAALADPVTVQGHAVHTSPSIGIALYPDDADSVADLVRHADAAMYRAKADGRNTCRFFESAMSEDTLSNILLETRLRRAIPNGELRVHYQTQHRLADGALTGYEALVRWQHPDDGFLMPAAFIPLAEETGLIVELGFWVIDAVLAQQAAWRAEGRPLVPVAVNICAAQLRRADFLPRVRGALARHGVEGRYLELEVTESMLIDEPEAVMTLLSALREDGVTVAIDDFGTGYSNMAYLKRLPIDTLKIDQSFVRDLPVSRENQAIVRAIIQLADALQMTTLAEGVENEETRRWLVDAGCDLGQGYGFARPVPAEALEHDYA</sequence>
<name>A0A163CVF4_9NEIS</name>
<dbReference type="GO" id="GO:0071732">
    <property type="term" value="P:cellular response to nitric oxide"/>
    <property type="evidence" value="ECO:0007669"/>
    <property type="project" value="UniProtKB-ARBA"/>
</dbReference>
<feature type="domain" description="PAS" evidence="7">
    <location>
        <begin position="558"/>
        <end position="600"/>
    </location>
</feature>
<comment type="subcellular location">
    <subcellularLocation>
        <location evidence="1">Membrane</location>
    </subcellularLocation>
</comment>
<dbReference type="GO" id="GO:0006355">
    <property type="term" value="P:regulation of DNA-templated transcription"/>
    <property type="evidence" value="ECO:0007669"/>
    <property type="project" value="InterPro"/>
</dbReference>
<feature type="domain" description="PAS" evidence="7">
    <location>
        <begin position="429"/>
        <end position="474"/>
    </location>
</feature>
<dbReference type="SMART" id="SM01079">
    <property type="entry name" value="CHASE"/>
    <property type="match status" value="1"/>
</dbReference>
<dbReference type="GO" id="GO:0016020">
    <property type="term" value="C:membrane"/>
    <property type="evidence" value="ECO:0007669"/>
    <property type="project" value="UniProtKB-SubCell"/>
</dbReference>
<dbReference type="SMART" id="SM00086">
    <property type="entry name" value="PAC"/>
    <property type="match status" value="2"/>
</dbReference>
<feature type="coiled-coil region" evidence="6">
    <location>
        <begin position="280"/>
        <end position="314"/>
    </location>
</feature>
<dbReference type="SMART" id="SM00091">
    <property type="entry name" value="PAS"/>
    <property type="match status" value="3"/>
</dbReference>
<accession>A0A163CVF4</accession>
<feature type="domain" description="GGDEF" evidence="11">
    <location>
        <begin position="715"/>
        <end position="848"/>
    </location>
</feature>
<feature type="domain" description="PAC" evidence="8">
    <location>
        <begin position="509"/>
        <end position="561"/>
    </location>
</feature>
<dbReference type="Pfam" id="PF00563">
    <property type="entry name" value="EAL"/>
    <property type="match status" value="1"/>
</dbReference>
<dbReference type="InterPro" id="IPR013767">
    <property type="entry name" value="PAS_fold"/>
</dbReference>
<dbReference type="FunFam" id="3.30.70.270:FF:000001">
    <property type="entry name" value="Diguanylate cyclase domain protein"/>
    <property type="match status" value="1"/>
</dbReference>
<evidence type="ECO:0000256" key="5">
    <source>
        <dbReference type="ARBA" id="ARBA00051114"/>
    </source>
</evidence>
<dbReference type="CDD" id="cd01949">
    <property type="entry name" value="GGDEF"/>
    <property type="match status" value="1"/>
</dbReference>
<evidence type="ECO:0000256" key="1">
    <source>
        <dbReference type="ARBA" id="ARBA00004370"/>
    </source>
</evidence>
<evidence type="ECO:0000259" key="10">
    <source>
        <dbReference type="PROSITE" id="PS50883"/>
    </source>
</evidence>
<dbReference type="InterPro" id="IPR052155">
    <property type="entry name" value="Biofilm_reg_signaling"/>
</dbReference>
<dbReference type="Pfam" id="PF00990">
    <property type="entry name" value="GGDEF"/>
    <property type="match status" value="1"/>
</dbReference>
<dbReference type="InterPro" id="IPR001610">
    <property type="entry name" value="PAC"/>
</dbReference>
<dbReference type="NCBIfam" id="TIGR00229">
    <property type="entry name" value="sensory_box"/>
    <property type="match status" value="3"/>
</dbReference>
<dbReference type="FunFam" id="3.20.20.450:FF:000001">
    <property type="entry name" value="Cyclic di-GMP phosphodiesterase yahA"/>
    <property type="match status" value="1"/>
</dbReference>
<organism evidence="12 13">
    <name type="scientific">Crenobacter luteus</name>
    <dbReference type="NCBI Taxonomy" id="1452487"/>
    <lineage>
        <taxon>Bacteria</taxon>
        <taxon>Pseudomonadati</taxon>
        <taxon>Pseudomonadota</taxon>
        <taxon>Betaproteobacteria</taxon>
        <taxon>Neisseriales</taxon>
        <taxon>Neisseriaceae</taxon>
        <taxon>Crenobacter</taxon>
    </lineage>
</organism>
<dbReference type="Gene3D" id="3.20.20.450">
    <property type="entry name" value="EAL domain"/>
    <property type="match status" value="1"/>
</dbReference>
<evidence type="ECO:0000259" key="8">
    <source>
        <dbReference type="PROSITE" id="PS50113"/>
    </source>
</evidence>
<evidence type="ECO:0000259" key="9">
    <source>
        <dbReference type="PROSITE" id="PS50839"/>
    </source>
</evidence>
<dbReference type="GO" id="GO:0007165">
    <property type="term" value="P:signal transduction"/>
    <property type="evidence" value="ECO:0007669"/>
    <property type="project" value="UniProtKB-ARBA"/>
</dbReference>
<dbReference type="OrthoDB" id="9813903at2"/>
<dbReference type="Gene3D" id="3.30.450.20">
    <property type="entry name" value="PAS domain"/>
    <property type="match status" value="3"/>
</dbReference>
<dbReference type="Proteomes" id="UP000076625">
    <property type="component" value="Unassembled WGS sequence"/>
</dbReference>
<feature type="domain" description="CHASE" evidence="9">
    <location>
        <begin position="111"/>
        <end position="188"/>
    </location>
</feature>
<dbReference type="InterPro" id="IPR006189">
    <property type="entry name" value="CHASE_dom"/>
</dbReference>
<evidence type="ECO:0000313" key="12">
    <source>
        <dbReference type="EMBL" id="KZE33266.1"/>
    </source>
</evidence>
<dbReference type="NCBIfam" id="TIGR00254">
    <property type="entry name" value="GGDEF"/>
    <property type="match status" value="1"/>
</dbReference>
<dbReference type="Gene3D" id="3.30.70.270">
    <property type="match status" value="1"/>
</dbReference>
<dbReference type="SUPFAM" id="SSF55073">
    <property type="entry name" value="Nucleotide cyclase"/>
    <property type="match status" value="1"/>
</dbReference>
<evidence type="ECO:0000256" key="2">
    <source>
        <dbReference type="ARBA" id="ARBA00022692"/>
    </source>
</evidence>
<dbReference type="Pfam" id="PF03924">
    <property type="entry name" value="CHASE"/>
    <property type="match status" value="1"/>
</dbReference>
<dbReference type="InterPro" id="IPR042240">
    <property type="entry name" value="CHASE_sf"/>
</dbReference>
<feature type="domain" description="PAS" evidence="7">
    <location>
        <begin position="304"/>
        <end position="348"/>
    </location>
</feature>
<dbReference type="InterPro" id="IPR035919">
    <property type="entry name" value="EAL_sf"/>
</dbReference>
<dbReference type="PROSITE" id="PS50839">
    <property type="entry name" value="CHASE"/>
    <property type="match status" value="1"/>
</dbReference>
<evidence type="ECO:0000256" key="3">
    <source>
        <dbReference type="ARBA" id="ARBA00022989"/>
    </source>
</evidence>
<evidence type="ECO:0000256" key="6">
    <source>
        <dbReference type="SAM" id="Coils"/>
    </source>
</evidence>
<dbReference type="SMART" id="SM00267">
    <property type="entry name" value="GGDEF"/>
    <property type="match status" value="1"/>
</dbReference>
<dbReference type="PANTHER" id="PTHR44757:SF2">
    <property type="entry name" value="BIOFILM ARCHITECTURE MAINTENANCE PROTEIN MBAA"/>
    <property type="match status" value="1"/>
</dbReference>
<dbReference type="Pfam" id="PF13188">
    <property type="entry name" value="PAS_8"/>
    <property type="match status" value="1"/>
</dbReference>
<dbReference type="SUPFAM" id="SSF55785">
    <property type="entry name" value="PYP-like sensor domain (PAS domain)"/>
    <property type="match status" value="3"/>
</dbReference>
<evidence type="ECO:0000259" key="7">
    <source>
        <dbReference type="PROSITE" id="PS50112"/>
    </source>
</evidence>
<dbReference type="SMART" id="SM00052">
    <property type="entry name" value="EAL"/>
    <property type="match status" value="1"/>
</dbReference>
<dbReference type="InterPro" id="IPR000014">
    <property type="entry name" value="PAS"/>
</dbReference>
<reference evidence="13" key="1">
    <citation type="submission" date="2016-01" db="EMBL/GenBank/DDBJ databases">
        <title>Draft genome of Chromobacterium sp. F49.</title>
        <authorList>
            <person name="Hong K.W."/>
        </authorList>
    </citation>
    <scope>NUCLEOTIDE SEQUENCE [LARGE SCALE GENOMIC DNA]</scope>
    <source>
        <strain evidence="13">CN10</strain>
    </source>
</reference>
<gene>
    <name evidence="12" type="ORF">AVW16_08855</name>
</gene>
<keyword evidence="13" id="KW-1185">Reference proteome</keyword>
<dbReference type="CDD" id="cd01948">
    <property type="entry name" value="EAL"/>
    <property type="match status" value="1"/>
</dbReference>
<dbReference type="Gene3D" id="3.30.450.350">
    <property type="entry name" value="CHASE domain"/>
    <property type="match status" value="1"/>
</dbReference>
<keyword evidence="2" id="KW-0812">Transmembrane</keyword>
<dbReference type="PROSITE" id="PS50112">
    <property type="entry name" value="PAS"/>
    <property type="match status" value="3"/>
</dbReference>
<keyword evidence="4" id="KW-0472">Membrane</keyword>
<evidence type="ECO:0000259" key="11">
    <source>
        <dbReference type="PROSITE" id="PS50887"/>
    </source>
</evidence>
<evidence type="ECO:0008006" key="14">
    <source>
        <dbReference type="Google" id="ProtNLM"/>
    </source>
</evidence>
<dbReference type="CDD" id="cd00130">
    <property type="entry name" value="PAS"/>
    <property type="match status" value="3"/>
</dbReference>
<dbReference type="SUPFAM" id="SSF141868">
    <property type="entry name" value="EAL domain-like"/>
    <property type="match status" value="1"/>
</dbReference>
<protein>
    <recommendedName>
        <fullName evidence="14">Diguanylate cyclase</fullName>
    </recommendedName>
</protein>
<dbReference type="InterPro" id="IPR000160">
    <property type="entry name" value="GGDEF_dom"/>
</dbReference>
<dbReference type="Pfam" id="PF00989">
    <property type="entry name" value="PAS"/>
    <property type="match status" value="1"/>
</dbReference>
<evidence type="ECO:0000313" key="13">
    <source>
        <dbReference type="Proteomes" id="UP000076625"/>
    </source>
</evidence>
<evidence type="ECO:0000256" key="4">
    <source>
        <dbReference type="ARBA" id="ARBA00023136"/>
    </source>
</evidence>
<dbReference type="InterPro" id="IPR000700">
    <property type="entry name" value="PAS-assoc_C"/>
</dbReference>
<dbReference type="RefSeq" id="WP_066611129.1">
    <property type="nucleotide sequence ID" value="NZ_LQQU01000015.1"/>
</dbReference>
<dbReference type="Pfam" id="PF13426">
    <property type="entry name" value="PAS_9"/>
    <property type="match status" value="1"/>
</dbReference>
<dbReference type="EMBL" id="LQQU01000015">
    <property type="protein sequence ID" value="KZE33266.1"/>
    <property type="molecule type" value="Genomic_DNA"/>
</dbReference>
<dbReference type="STRING" id="1452487.AVW16_08855"/>
<dbReference type="InterPro" id="IPR043128">
    <property type="entry name" value="Rev_trsase/Diguanyl_cyclase"/>
</dbReference>
<comment type="caution">
    <text evidence="12">The sequence shown here is derived from an EMBL/GenBank/DDBJ whole genome shotgun (WGS) entry which is preliminary data.</text>
</comment>
<dbReference type="GO" id="GO:0071111">
    <property type="term" value="F:cyclic-guanylate-specific phosphodiesterase activity"/>
    <property type="evidence" value="ECO:0007669"/>
    <property type="project" value="UniProtKB-EC"/>
</dbReference>
<dbReference type="InterPro" id="IPR001633">
    <property type="entry name" value="EAL_dom"/>
</dbReference>
<dbReference type="PROSITE" id="PS50113">
    <property type="entry name" value="PAC"/>
    <property type="match status" value="2"/>
</dbReference>
<dbReference type="InterPro" id="IPR035965">
    <property type="entry name" value="PAS-like_dom_sf"/>
</dbReference>
<dbReference type="AlphaFoldDB" id="A0A163CVF4"/>